<evidence type="ECO:0000313" key="16">
    <source>
        <dbReference type="EMBL" id="HDB29269.1"/>
    </source>
</evidence>
<dbReference type="SUPFAM" id="SSF48150">
    <property type="entry name" value="DNA-glycosylase"/>
    <property type="match status" value="1"/>
</dbReference>
<keyword evidence="8" id="KW-0411">Iron-sulfur</keyword>
<dbReference type="InterPro" id="IPR000445">
    <property type="entry name" value="HhH_motif"/>
</dbReference>
<keyword evidence="5" id="KW-0227">DNA damage</keyword>
<dbReference type="GO" id="GO:0140078">
    <property type="term" value="F:class I DNA-(apurinic or apyrimidinic site) endonuclease activity"/>
    <property type="evidence" value="ECO:0007669"/>
    <property type="project" value="UniProtKB-EC"/>
</dbReference>
<protein>
    <recommendedName>
        <fullName evidence="2">DNA-(apurinic or apyrimidinic site) lyase</fullName>
        <ecNumber evidence="2">4.2.99.18</ecNumber>
    </recommendedName>
</protein>
<evidence type="ECO:0000259" key="15">
    <source>
        <dbReference type="SMART" id="SM00478"/>
    </source>
</evidence>
<keyword evidence="3" id="KW-0004">4Fe-4S</keyword>
<dbReference type="GO" id="GO:0051539">
    <property type="term" value="F:4 iron, 4 sulfur cluster binding"/>
    <property type="evidence" value="ECO:0007669"/>
    <property type="project" value="UniProtKB-KW"/>
</dbReference>
<keyword evidence="6" id="KW-0378">Hydrolase</keyword>
<keyword evidence="7" id="KW-0408">Iron</keyword>
<dbReference type="InterPro" id="IPR023170">
    <property type="entry name" value="HhH_base_excis_C"/>
</dbReference>
<feature type="domain" description="HhH-GPD" evidence="15">
    <location>
        <begin position="138"/>
        <end position="296"/>
    </location>
</feature>
<evidence type="ECO:0000256" key="3">
    <source>
        <dbReference type="ARBA" id="ARBA00022485"/>
    </source>
</evidence>
<dbReference type="GO" id="GO:0019104">
    <property type="term" value="F:DNA N-glycosylase activity"/>
    <property type="evidence" value="ECO:0007669"/>
    <property type="project" value="UniProtKB-ARBA"/>
</dbReference>
<feature type="region of interest" description="Disordered" evidence="14">
    <location>
        <begin position="281"/>
        <end position="306"/>
    </location>
</feature>
<evidence type="ECO:0000256" key="8">
    <source>
        <dbReference type="ARBA" id="ARBA00023014"/>
    </source>
</evidence>
<keyword evidence="16" id="KW-0540">Nuclease</keyword>
<evidence type="ECO:0000256" key="6">
    <source>
        <dbReference type="ARBA" id="ARBA00022801"/>
    </source>
</evidence>
<dbReference type="SMART" id="SM00478">
    <property type="entry name" value="ENDO3c"/>
    <property type="match status" value="1"/>
</dbReference>
<dbReference type="PROSITE" id="PS01155">
    <property type="entry name" value="ENDONUCLEASE_III_2"/>
    <property type="match status" value="1"/>
</dbReference>
<sequence length="306" mass="33222">MCSPQESGMKAVGVRMVTRSRSRGPVAGPRGVGEDAVRLRMGEAAAEGRKSCSPVKHPQKTQRLKVAYEAPGGEKGEGTEPLVAPGWEPPDWRKQLENIRAMRSGRDAPVDQLGAEHCYDPSAPPKVRRYQVLLSLMLSSQTKDQVTAGAMQRLRAHGLTVDSILQMDDSTLGTLIYPVGFWRSKVKYIKQTSAILQQRYGGDIPASVPELVALPGVGPKMAHLAMAVAWGTVSGIAVDTHVHRIAGRLKWTKKATKSPEKTRTALEEWLPRCHRVGAGRPTSLSLTPTLMDPTPTGSYGVRSMDC</sequence>
<dbReference type="Pfam" id="PF00730">
    <property type="entry name" value="HhH-GPD"/>
    <property type="match status" value="1"/>
</dbReference>
<evidence type="ECO:0000256" key="2">
    <source>
        <dbReference type="ARBA" id="ARBA00012720"/>
    </source>
</evidence>
<evidence type="ECO:0000256" key="5">
    <source>
        <dbReference type="ARBA" id="ARBA00022763"/>
    </source>
</evidence>
<dbReference type="AlphaFoldDB" id="A0A480R4M4"/>
<evidence type="ECO:0000256" key="7">
    <source>
        <dbReference type="ARBA" id="ARBA00023004"/>
    </source>
</evidence>
<proteinExistence type="inferred from homology"/>
<dbReference type="Pfam" id="PF00633">
    <property type="entry name" value="HHH"/>
    <property type="match status" value="1"/>
</dbReference>
<dbReference type="InterPro" id="IPR004036">
    <property type="entry name" value="Endonuclease-III-like_CS2"/>
</dbReference>
<dbReference type="CDD" id="cd00056">
    <property type="entry name" value="ENDO3c"/>
    <property type="match status" value="1"/>
</dbReference>
<dbReference type="GO" id="GO:0006284">
    <property type="term" value="P:base-excision repair"/>
    <property type="evidence" value="ECO:0007669"/>
    <property type="project" value="InterPro"/>
</dbReference>
<evidence type="ECO:0000256" key="12">
    <source>
        <dbReference type="ARBA" id="ARBA00044632"/>
    </source>
</evidence>
<evidence type="ECO:0000256" key="4">
    <source>
        <dbReference type="ARBA" id="ARBA00022723"/>
    </source>
</evidence>
<evidence type="ECO:0000256" key="14">
    <source>
        <dbReference type="SAM" id="MobiDB-lite"/>
    </source>
</evidence>
<dbReference type="EC" id="4.2.99.18" evidence="2"/>
<dbReference type="FunFam" id="1.10.340.30:FF:000005">
    <property type="entry name" value="Endonuclease III-like protein 1"/>
    <property type="match status" value="1"/>
</dbReference>
<dbReference type="PANTHER" id="PTHR43286">
    <property type="entry name" value="ENDONUCLEASE III-LIKE PROTEIN 1"/>
    <property type="match status" value="1"/>
</dbReference>
<evidence type="ECO:0000256" key="13">
    <source>
        <dbReference type="ARBA" id="ARBA00062487"/>
    </source>
</evidence>
<comment type="subunit">
    <text evidence="13">Interacts with YBX1. Interacts with ERCC5/XPG; the interaction stimulates NTHL1 activity and NTHL1 binding to its DNA substrate.</text>
</comment>
<dbReference type="Gene3D" id="1.10.340.30">
    <property type="entry name" value="Hypothetical protein, domain 2"/>
    <property type="match status" value="1"/>
</dbReference>
<evidence type="ECO:0000256" key="10">
    <source>
        <dbReference type="ARBA" id="ARBA00023239"/>
    </source>
</evidence>
<keyword evidence="4" id="KW-0479">Metal-binding</keyword>
<dbReference type="GO" id="GO:0006289">
    <property type="term" value="P:nucleotide-excision repair"/>
    <property type="evidence" value="ECO:0007669"/>
    <property type="project" value="UniProtKB-ARBA"/>
</dbReference>
<dbReference type="EMBL" id="DQIR01173792">
    <property type="protein sequence ID" value="HDB29269.1"/>
    <property type="molecule type" value="Transcribed_RNA"/>
</dbReference>
<dbReference type="GO" id="GO:0046872">
    <property type="term" value="F:metal ion binding"/>
    <property type="evidence" value="ECO:0007669"/>
    <property type="project" value="UniProtKB-KW"/>
</dbReference>
<comment type="similarity">
    <text evidence="1">Belongs to the Nth/MutY family.</text>
</comment>
<dbReference type="GO" id="GO:0003677">
    <property type="term" value="F:DNA binding"/>
    <property type="evidence" value="ECO:0007669"/>
    <property type="project" value="InterPro"/>
</dbReference>
<comment type="catalytic activity">
    <reaction evidence="12">
        <text>2'-deoxyribonucleotide-(2'-deoxyribose 5'-phosphate)-2'-deoxyribonucleotide-DNA = a 3'-end 2'-deoxyribonucleotide-(2,3-dehydro-2,3-deoxyribose 5'-phosphate)-DNA + a 5'-end 5'-phospho-2'-deoxyribonucleoside-DNA + H(+)</text>
        <dbReference type="Rhea" id="RHEA:66592"/>
        <dbReference type="Rhea" id="RHEA-COMP:13180"/>
        <dbReference type="Rhea" id="RHEA-COMP:16897"/>
        <dbReference type="Rhea" id="RHEA-COMP:17067"/>
        <dbReference type="ChEBI" id="CHEBI:15378"/>
        <dbReference type="ChEBI" id="CHEBI:136412"/>
        <dbReference type="ChEBI" id="CHEBI:157695"/>
        <dbReference type="ChEBI" id="CHEBI:167181"/>
        <dbReference type="EC" id="4.2.99.18"/>
    </reaction>
</comment>
<dbReference type="InterPro" id="IPR003265">
    <property type="entry name" value="HhH-GPD_domain"/>
</dbReference>
<dbReference type="Gene3D" id="1.10.1670.10">
    <property type="entry name" value="Helix-hairpin-Helix base-excision DNA repair enzymes (C-terminal)"/>
    <property type="match status" value="1"/>
</dbReference>
<keyword evidence="10" id="KW-0456">Lyase</keyword>
<keyword evidence="9" id="KW-0234">DNA repair</keyword>
<reference evidence="16" key="1">
    <citation type="journal article" date="2019" name="PeerJ">
        <title>Genes of the pig, Sus scrofa, reconstructed with EvidentialGene.</title>
        <authorList>
            <person name="Gilbert D.G."/>
        </authorList>
    </citation>
    <scope>NUCLEOTIDE SEQUENCE</scope>
</reference>
<dbReference type="InterPro" id="IPR011257">
    <property type="entry name" value="DNA_glycosylase"/>
</dbReference>
<evidence type="ECO:0000256" key="1">
    <source>
        <dbReference type="ARBA" id="ARBA00008343"/>
    </source>
</evidence>
<name>A0A480R4M4_PIG</name>
<evidence type="ECO:0000256" key="9">
    <source>
        <dbReference type="ARBA" id="ARBA00023204"/>
    </source>
</evidence>
<accession>A0A480R4M4</accession>
<keyword evidence="16" id="KW-0255">Endonuclease</keyword>
<evidence type="ECO:0000256" key="11">
    <source>
        <dbReference type="ARBA" id="ARBA00023295"/>
    </source>
</evidence>
<dbReference type="PANTHER" id="PTHR43286:SF1">
    <property type="entry name" value="ENDONUCLEASE III-LIKE PROTEIN 1"/>
    <property type="match status" value="1"/>
</dbReference>
<organism evidence="16">
    <name type="scientific">Sus scrofa</name>
    <name type="common">Pig</name>
    <dbReference type="NCBI Taxonomy" id="9823"/>
    <lineage>
        <taxon>Eukaryota</taxon>
        <taxon>Metazoa</taxon>
        <taxon>Chordata</taxon>
        <taxon>Craniata</taxon>
        <taxon>Vertebrata</taxon>
        <taxon>Euteleostomi</taxon>
        <taxon>Mammalia</taxon>
        <taxon>Eutheria</taxon>
        <taxon>Laurasiatheria</taxon>
        <taxon>Artiodactyla</taxon>
        <taxon>Suina</taxon>
        <taxon>Suidae</taxon>
        <taxon>Sus</taxon>
    </lineage>
</organism>
<keyword evidence="11" id="KW-0326">Glycosidase</keyword>